<dbReference type="AlphaFoldDB" id="A0A507CZN8"/>
<keyword evidence="2" id="KW-0812">Transmembrane</keyword>
<dbReference type="Proteomes" id="UP000317494">
    <property type="component" value="Unassembled WGS sequence"/>
</dbReference>
<organism evidence="4 6">
    <name type="scientific">Synchytrium endobioticum</name>
    <dbReference type="NCBI Taxonomy" id="286115"/>
    <lineage>
        <taxon>Eukaryota</taxon>
        <taxon>Fungi</taxon>
        <taxon>Fungi incertae sedis</taxon>
        <taxon>Chytridiomycota</taxon>
        <taxon>Chytridiomycota incertae sedis</taxon>
        <taxon>Chytridiomycetes</taxon>
        <taxon>Synchytriales</taxon>
        <taxon>Synchytriaceae</taxon>
        <taxon>Synchytrium</taxon>
    </lineage>
</organism>
<dbReference type="Proteomes" id="UP000320475">
    <property type="component" value="Unassembled WGS sequence"/>
</dbReference>
<evidence type="ECO:0000313" key="6">
    <source>
        <dbReference type="Proteomes" id="UP000320475"/>
    </source>
</evidence>
<evidence type="ECO:0000313" key="4">
    <source>
        <dbReference type="EMBL" id="TPX44652.1"/>
    </source>
</evidence>
<feature type="compositionally biased region" description="Low complexity" evidence="1">
    <location>
        <begin position="278"/>
        <end position="290"/>
    </location>
</feature>
<dbReference type="EMBL" id="QEAN01000428">
    <property type="protein sequence ID" value="TPX37362.1"/>
    <property type="molecule type" value="Genomic_DNA"/>
</dbReference>
<evidence type="ECO:0000313" key="5">
    <source>
        <dbReference type="Proteomes" id="UP000317494"/>
    </source>
</evidence>
<evidence type="ECO:0000256" key="1">
    <source>
        <dbReference type="SAM" id="MobiDB-lite"/>
    </source>
</evidence>
<evidence type="ECO:0000256" key="2">
    <source>
        <dbReference type="SAM" id="Phobius"/>
    </source>
</evidence>
<keyword evidence="2" id="KW-1133">Transmembrane helix</keyword>
<gene>
    <name evidence="4" type="ORF">SeLEV6574_g04366</name>
    <name evidence="3" type="ORF">SeMB42_g06920</name>
</gene>
<dbReference type="VEuPathDB" id="FungiDB:SeMB42_g06920"/>
<dbReference type="EMBL" id="QEAM01000173">
    <property type="protein sequence ID" value="TPX44652.1"/>
    <property type="molecule type" value="Genomic_DNA"/>
</dbReference>
<feature type="transmembrane region" description="Helical" evidence="2">
    <location>
        <begin position="199"/>
        <end position="216"/>
    </location>
</feature>
<feature type="region of interest" description="Disordered" evidence="1">
    <location>
        <begin position="259"/>
        <end position="296"/>
    </location>
</feature>
<keyword evidence="5" id="KW-1185">Reference proteome</keyword>
<sequence>MKYQVCIGIPAISGQLVYGQLRVSESSRTSSLCQPAHFNYVGYEDGPSPGNPVSVILASADVDAAIPTEPECKADEYGLASRLFGLQGDSLDTSQLQTVEAPNRPPLGHHQLKKRFYPEAPTPSNNALQQPRPETATRARVTRPVASHFRSLDDPRAMLSTLLLYCTAILLAAVGLSCAFHGILRFMFWIPSPSSLREYFKLIISMLLFFGSYILVEMACQELEKLWTRPRSNRGGQNPGGGYRLEDEIDTRRLSVSAVSDTHGPLANLDRRRSVALAPRRSGGRSPASSYSDLRR</sequence>
<keyword evidence="2" id="KW-0472">Membrane</keyword>
<proteinExistence type="predicted"/>
<feature type="region of interest" description="Disordered" evidence="1">
    <location>
        <begin position="119"/>
        <end position="140"/>
    </location>
</feature>
<name>A0A507CZN8_9FUNG</name>
<protein>
    <submittedName>
        <fullName evidence="4">Uncharacterized protein</fullName>
    </submittedName>
</protein>
<feature type="transmembrane region" description="Helical" evidence="2">
    <location>
        <begin position="162"/>
        <end position="187"/>
    </location>
</feature>
<evidence type="ECO:0000313" key="3">
    <source>
        <dbReference type="EMBL" id="TPX37362.1"/>
    </source>
</evidence>
<reference evidence="5 6" key="1">
    <citation type="journal article" date="2019" name="Sci. Rep.">
        <title>Comparative genomics of chytrid fungi reveal insights into the obligate biotrophic and pathogenic lifestyle of Synchytrium endobioticum.</title>
        <authorList>
            <person name="van de Vossenberg B.T.L.H."/>
            <person name="Warris S."/>
            <person name="Nguyen H.D.T."/>
            <person name="van Gent-Pelzer M.P.E."/>
            <person name="Joly D.L."/>
            <person name="van de Geest H.C."/>
            <person name="Bonants P.J.M."/>
            <person name="Smith D.S."/>
            <person name="Levesque C.A."/>
            <person name="van der Lee T.A.J."/>
        </authorList>
    </citation>
    <scope>NUCLEOTIDE SEQUENCE [LARGE SCALE GENOMIC DNA]</scope>
    <source>
        <strain evidence="4 6">LEV6574</strain>
        <strain evidence="3 5">MB42</strain>
    </source>
</reference>
<comment type="caution">
    <text evidence="4">The sequence shown here is derived from an EMBL/GenBank/DDBJ whole genome shotgun (WGS) entry which is preliminary data.</text>
</comment>
<accession>A0A507CZN8</accession>